<reference evidence="2" key="1">
    <citation type="submission" date="2019-10" db="EMBL/GenBank/DDBJ databases">
        <title>The sequence and de novo assembly of the wild yak genome.</title>
        <authorList>
            <person name="Liu Y."/>
        </authorList>
    </citation>
    <scope>NUCLEOTIDE SEQUENCE [LARGE SCALE GENOMIC DNA]</scope>
    <source>
        <strain evidence="2">WY2019</strain>
    </source>
</reference>
<feature type="compositionally biased region" description="Basic and acidic residues" evidence="1">
    <location>
        <begin position="59"/>
        <end position="71"/>
    </location>
</feature>
<proteinExistence type="predicted"/>
<organism evidence="2 3">
    <name type="scientific">Bos mutus</name>
    <name type="common">wild yak</name>
    <dbReference type="NCBI Taxonomy" id="72004"/>
    <lineage>
        <taxon>Eukaryota</taxon>
        <taxon>Metazoa</taxon>
        <taxon>Chordata</taxon>
        <taxon>Craniata</taxon>
        <taxon>Vertebrata</taxon>
        <taxon>Euteleostomi</taxon>
        <taxon>Mammalia</taxon>
        <taxon>Eutheria</taxon>
        <taxon>Laurasiatheria</taxon>
        <taxon>Artiodactyla</taxon>
        <taxon>Ruminantia</taxon>
        <taxon>Pecora</taxon>
        <taxon>Bovidae</taxon>
        <taxon>Bovinae</taxon>
        <taxon>Bos</taxon>
    </lineage>
</organism>
<evidence type="ECO:0000313" key="3">
    <source>
        <dbReference type="Proteomes" id="UP000322234"/>
    </source>
</evidence>
<feature type="compositionally biased region" description="Basic and acidic residues" evidence="1">
    <location>
        <begin position="30"/>
        <end position="43"/>
    </location>
</feature>
<evidence type="ECO:0000313" key="2">
    <source>
        <dbReference type="EMBL" id="MXQ98700.1"/>
    </source>
</evidence>
<name>A0A6B0S9H4_9CETA</name>
<feature type="region of interest" description="Disordered" evidence="1">
    <location>
        <begin position="27"/>
        <end position="93"/>
    </location>
</feature>
<comment type="caution">
    <text evidence="2">The sequence shown here is derived from an EMBL/GenBank/DDBJ whole genome shotgun (WGS) entry which is preliminary data.</text>
</comment>
<protein>
    <submittedName>
        <fullName evidence="2">Uncharacterized protein</fullName>
    </submittedName>
</protein>
<evidence type="ECO:0000256" key="1">
    <source>
        <dbReference type="SAM" id="MobiDB-lite"/>
    </source>
</evidence>
<dbReference type="AlphaFoldDB" id="A0A6B0S9H4"/>
<dbReference type="Proteomes" id="UP000322234">
    <property type="component" value="Unassembled WGS sequence"/>
</dbReference>
<accession>A0A6B0S9H4</accession>
<sequence>MSDMSSVSLEMGLGSWVTSAATLCSRMSNHSRDDGDTCSKHSYSELGASSSSFEELDLEGERPLGDPKLSPETKPLGAAKWSWEPTTPEKGEE</sequence>
<dbReference type="EMBL" id="VBQZ03000268">
    <property type="protein sequence ID" value="MXQ98700.1"/>
    <property type="molecule type" value="Genomic_DNA"/>
</dbReference>
<keyword evidence="3" id="KW-1185">Reference proteome</keyword>
<gene>
    <name evidence="2" type="ORF">E5288_WYG003260</name>
</gene>